<dbReference type="InterPro" id="IPR028000">
    <property type="entry name" value="Pma1"/>
</dbReference>
<keyword evidence="1" id="KW-0812">Transmembrane</keyword>
<proteinExistence type="predicted"/>
<keyword evidence="1" id="KW-0472">Membrane</keyword>
<protein>
    <submittedName>
        <fullName evidence="2">Uncharacterized protein</fullName>
    </submittedName>
</protein>
<keyword evidence="1" id="KW-1133">Transmembrane helix</keyword>
<keyword evidence="3" id="KW-1185">Reference proteome</keyword>
<evidence type="ECO:0000313" key="2">
    <source>
        <dbReference type="EMBL" id="KAI1860220.1"/>
    </source>
</evidence>
<reference evidence="2" key="1">
    <citation type="submission" date="2021-03" db="EMBL/GenBank/DDBJ databases">
        <title>Revisited historic fungal species revealed as producer of novel bioactive compounds through whole genome sequencing and comparative genomics.</title>
        <authorList>
            <person name="Vignolle G.A."/>
            <person name="Hochenegger N."/>
            <person name="Mach R.L."/>
            <person name="Mach-Aigner A.R."/>
            <person name="Javad Rahimi M."/>
            <person name="Salim K.A."/>
            <person name="Chan C.M."/>
            <person name="Lim L.B.L."/>
            <person name="Cai F."/>
            <person name="Druzhinina I.S."/>
            <person name="U'Ren J.M."/>
            <person name="Derntl C."/>
        </authorList>
    </citation>
    <scope>NUCLEOTIDE SEQUENCE</scope>
    <source>
        <strain evidence="2">TUCIM 5799</strain>
    </source>
</reference>
<feature type="transmembrane region" description="Helical" evidence="1">
    <location>
        <begin position="135"/>
        <end position="158"/>
    </location>
</feature>
<gene>
    <name evidence="2" type="ORF">JX265_010144</name>
</gene>
<name>A0A9Q0AKS4_9PEZI</name>
<dbReference type="AlphaFoldDB" id="A0A9Q0AKS4"/>
<dbReference type="Pfam" id="PF14610">
    <property type="entry name" value="Psg1"/>
    <property type="match status" value="1"/>
</dbReference>
<dbReference type="EMBL" id="JAFIMR010000032">
    <property type="protein sequence ID" value="KAI1860220.1"/>
    <property type="molecule type" value="Genomic_DNA"/>
</dbReference>
<dbReference type="OrthoDB" id="4084551at2759"/>
<sequence length="220" mass="23203">MSCTNIDGDLAPFCLPTSDAQVTAGEQLFVSWDPDFFGDPSTLVQIQADFSPSSGEGKSTGENAFSSNALRAATGSYGWDIRQSVLGNGTDSVNAQLYIAVVSTDGSTQNRTTGPLIKVVSPTAPSSDSNGGVNIVAIIVPVVVGVLILAAIGGYLCAKRRDPGWSLKGMFGLGKTRTPKSALPVAGTREVQMTDMSMGKPQDGRNVFREEIRRQEEARI</sequence>
<accession>A0A9Q0AKS4</accession>
<organism evidence="2 3">
    <name type="scientific">Neoarthrinium moseri</name>
    <dbReference type="NCBI Taxonomy" id="1658444"/>
    <lineage>
        <taxon>Eukaryota</taxon>
        <taxon>Fungi</taxon>
        <taxon>Dikarya</taxon>
        <taxon>Ascomycota</taxon>
        <taxon>Pezizomycotina</taxon>
        <taxon>Sordariomycetes</taxon>
        <taxon>Xylariomycetidae</taxon>
        <taxon>Amphisphaeriales</taxon>
        <taxon>Apiosporaceae</taxon>
        <taxon>Neoarthrinium</taxon>
    </lineage>
</organism>
<dbReference type="Proteomes" id="UP000829685">
    <property type="component" value="Unassembled WGS sequence"/>
</dbReference>
<comment type="caution">
    <text evidence="2">The sequence shown here is derived from an EMBL/GenBank/DDBJ whole genome shotgun (WGS) entry which is preliminary data.</text>
</comment>
<evidence type="ECO:0000256" key="1">
    <source>
        <dbReference type="SAM" id="Phobius"/>
    </source>
</evidence>
<evidence type="ECO:0000313" key="3">
    <source>
        <dbReference type="Proteomes" id="UP000829685"/>
    </source>
</evidence>